<evidence type="ECO:0000256" key="1">
    <source>
        <dbReference type="SAM" id="Phobius"/>
    </source>
</evidence>
<keyword evidence="1" id="KW-0812">Transmembrane</keyword>
<dbReference type="Pfam" id="PF04773">
    <property type="entry name" value="FecR"/>
    <property type="match status" value="1"/>
</dbReference>
<keyword evidence="1" id="KW-0472">Membrane</keyword>
<proteinExistence type="predicted"/>
<name>A0ABR7DXR6_9BACT</name>
<reference evidence="4 5" key="1">
    <citation type="submission" date="2020-08" db="EMBL/GenBank/DDBJ databases">
        <title>Genome public.</title>
        <authorList>
            <person name="Liu C."/>
            <person name="Sun Q."/>
        </authorList>
    </citation>
    <scope>NUCLEOTIDE SEQUENCE [LARGE SCALE GENOMIC DNA]</scope>
    <source>
        <strain evidence="4 5">BX2</strain>
    </source>
</reference>
<protein>
    <submittedName>
        <fullName evidence="4">FecR family protein</fullName>
    </submittedName>
</protein>
<feature type="transmembrane region" description="Helical" evidence="1">
    <location>
        <begin position="68"/>
        <end position="90"/>
    </location>
</feature>
<gene>
    <name evidence="4" type="ORF">H8S77_04810</name>
</gene>
<dbReference type="PANTHER" id="PTHR30273">
    <property type="entry name" value="PERIPLASMIC SIGNAL SENSOR AND SIGMA FACTOR ACTIVATOR FECR-RELATED"/>
    <property type="match status" value="1"/>
</dbReference>
<dbReference type="PANTHER" id="PTHR30273:SF2">
    <property type="entry name" value="PROTEIN FECR"/>
    <property type="match status" value="1"/>
</dbReference>
<dbReference type="Proteomes" id="UP000644010">
    <property type="component" value="Unassembled WGS sequence"/>
</dbReference>
<evidence type="ECO:0000259" key="2">
    <source>
        <dbReference type="Pfam" id="PF04773"/>
    </source>
</evidence>
<evidence type="ECO:0000313" key="4">
    <source>
        <dbReference type="EMBL" id="MBC5642203.1"/>
    </source>
</evidence>
<comment type="caution">
    <text evidence="4">The sequence shown here is derived from an EMBL/GenBank/DDBJ whole genome shotgun (WGS) entry which is preliminary data.</text>
</comment>
<dbReference type="Gene3D" id="2.60.120.1440">
    <property type="match status" value="1"/>
</dbReference>
<dbReference type="InterPro" id="IPR006860">
    <property type="entry name" value="FecR"/>
</dbReference>
<dbReference type="InterPro" id="IPR012373">
    <property type="entry name" value="Ferrdict_sens_TM"/>
</dbReference>
<accession>A0ABR7DXR6</accession>
<dbReference type="EMBL" id="JACOOI010000003">
    <property type="protein sequence ID" value="MBC5642203.1"/>
    <property type="molecule type" value="Genomic_DNA"/>
</dbReference>
<dbReference type="Gene3D" id="3.55.50.30">
    <property type="match status" value="1"/>
</dbReference>
<dbReference type="InterPro" id="IPR032508">
    <property type="entry name" value="FecR_C"/>
</dbReference>
<dbReference type="RefSeq" id="WP_186958483.1">
    <property type="nucleotide sequence ID" value="NZ_JACOOI010000003.1"/>
</dbReference>
<evidence type="ECO:0000313" key="5">
    <source>
        <dbReference type="Proteomes" id="UP000644010"/>
    </source>
</evidence>
<feature type="domain" description="FecR protein" evidence="2">
    <location>
        <begin position="105"/>
        <end position="198"/>
    </location>
</feature>
<keyword evidence="1" id="KW-1133">Transmembrane helix</keyword>
<dbReference type="PIRSF" id="PIRSF018266">
    <property type="entry name" value="FecR"/>
    <property type="match status" value="1"/>
</dbReference>
<keyword evidence="5" id="KW-1185">Reference proteome</keyword>
<evidence type="ECO:0000259" key="3">
    <source>
        <dbReference type="Pfam" id="PF16344"/>
    </source>
</evidence>
<dbReference type="Pfam" id="PF16344">
    <property type="entry name" value="FecR_C"/>
    <property type="match status" value="1"/>
</dbReference>
<feature type="domain" description="Protein FecR C-terminal" evidence="3">
    <location>
        <begin position="241"/>
        <end position="310"/>
    </location>
</feature>
<organism evidence="4 5">
    <name type="scientific">Parabacteroides segnis</name>
    <dbReference type="NCBI Taxonomy" id="2763058"/>
    <lineage>
        <taxon>Bacteria</taxon>
        <taxon>Pseudomonadati</taxon>
        <taxon>Bacteroidota</taxon>
        <taxon>Bacteroidia</taxon>
        <taxon>Bacteroidales</taxon>
        <taxon>Tannerellaceae</taxon>
        <taxon>Parabacteroides</taxon>
    </lineage>
</organism>
<sequence>MEKELLHKYFRGETSPQEEKLIMDWAEASGDNYREYLEERKIWNALLIHYTKPTENATAFSVQNKSFILWKVASIAASVALLFALSWIWIISGNKEAGGLQAVMVPAGQRVELVLEDGTRVWLNSKSKLTYPTSFGKKKREVILDGEGYFEVTKNEKAPFIVKTHKYDIKVLGTTFNISAYQNKLSAFETSLLEGAVEVFSSNNTEHVSLTPHEKVTEINGTLRKDTISNMEHLRWREGLICLDDEPFDSLMKKFSVYYGIDIFIKNNSVSKYRCTGKFRQTDGIEYALRVLQKDVSFKYIRDDDLNTITII</sequence>